<sequence>MRDTSAPGLALSVADKKNSEIQSLTGSVTQAQYDVAEQQAIVSSLQAKSQQFNLYLAQADDDQESALANLNLGKDALSSASSLVASMTTATSKVNEASSGASDVAAQMAELVNKLILSIEYINKTAQLVNKQKANNPLVPDKLIDNMSKAAANANNAIALSLAALQSCYVAEATLLESSEVLALGSQQSTQLRDRMSFLWDSQSGKVLMAADAAPGVNGPGIVALLQQAYDDAKVNYNQALTSNNIVTGQLSHAQAELADAQVRLNSYQAGLAAATAAAYAA</sequence>
<protein>
    <submittedName>
        <fullName evidence="1">Uncharacterized protein</fullName>
    </submittedName>
</protein>
<keyword evidence="2" id="KW-1185">Reference proteome</keyword>
<evidence type="ECO:0000313" key="1">
    <source>
        <dbReference type="EMBL" id="MCS0810473.1"/>
    </source>
</evidence>
<dbReference type="RefSeq" id="WP_258824299.1">
    <property type="nucleotide sequence ID" value="NZ_JANUHB010000006.1"/>
</dbReference>
<name>A0ABT2DH55_9BURK</name>
<reference evidence="1 2" key="1">
    <citation type="submission" date="2022-08" db="EMBL/GenBank/DDBJ databases">
        <title>Reclassification of Massilia species as members of the genera Telluria, Duganella, Pseudoduganella, Mokoshia gen. nov. and Zemynaea gen. nov. using orthogonal and non-orthogonal genome-based approaches.</title>
        <authorList>
            <person name="Bowman J.P."/>
        </authorList>
    </citation>
    <scope>NUCLEOTIDE SEQUENCE [LARGE SCALE GENOMIC DNA]</scope>
    <source>
        <strain evidence="1 2">JCM 31605</strain>
    </source>
</reference>
<evidence type="ECO:0000313" key="2">
    <source>
        <dbReference type="Proteomes" id="UP001206126"/>
    </source>
</evidence>
<proteinExistence type="predicted"/>
<accession>A0ABT2DH55</accession>
<dbReference type="EMBL" id="JANUHB010000006">
    <property type="protein sequence ID" value="MCS0810473.1"/>
    <property type="molecule type" value="Genomic_DNA"/>
</dbReference>
<dbReference type="Proteomes" id="UP001206126">
    <property type="component" value="Unassembled WGS sequence"/>
</dbReference>
<gene>
    <name evidence="1" type="ORF">NX774_21345</name>
</gene>
<organism evidence="1 2">
    <name type="scientific">Massilia agilis</name>
    <dbReference type="NCBI Taxonomy" id="1811226"/>
    <lineage>
        <taxon>Bacteria</taxon>
        <taxon>Pseudomonadati</taxon>
        <taxon>Pseudomonadota</taxon>
        <taxon>Betaproteobacteria</taxon>
        <taxon>Burkholderiales</taxon>
        <taxon>Oxalobacteraceae</taxon>
        <taxon>Telluria group</taxon>
        <taxon>Massilia</taxon>
    </lineage>
</organism>
<comment type="caution">
    <text evidence="1">The sequence shown here is derived from an EMBL/GenBank/DDBJ whole genome shotgun (WGS) entry which is preliminary data.</text>
</comment>